<dbReference type="SUPFAM" id="SSF52540">
    <property type="entry name" value="P-loop containing nucleoside triphosphate hydrolases"/>
    <property type="match status" value="1"/>
</dbReference>
<reference evidence="3 4" key="1">
    <citation type="submission" date="2013-08" db="EMBL/GenBank/DDBJ databases">
        <authorList>
            <person name="Durkin A.S."/>
            <person name="Haft D.R."/>
            <person name="McCorrison J."/>
            <person name="Torralba M."/>
            <person name="Gillis M."/>
            <person name="Haft D.H."/>
            <person name="Methe B."/>
            <person name="Sutton G."/>
            <person name="Nelson K.E."/>
        </authorList>
    </citation>
    <scope>NUCLEOTIDE SEQUENCE [LARGE SCALE GENOMIC DNA]</scope>
    <source>
        <strain evidence="3 4">F0195</strain>
    </source>
</reference>
<evidence type="ECO:0000259" key="1">
    <source>
        <dbReference type="Pfam" id="PF13173"/>
    </source>
</evidence>
<dbReference type="Proteomes" id="UP000016638">
    <property type="component" value="Unassembled WGS sequence"/>
</dbReference>
<name>U2TNJ8_9ACTN</name>
<dbReference type="PANTHER" id="PTHR33295">
    <property type="entry name" value="ATPASE"/>
    <property type="match status" value="1"/>
</dbReference>
<protein>
    <submittedName>
        <fullName evidence="3">AAA domain protein</fullName>
    </submittedName>
</protein>
<dbReference type="RefSeq" id="WP_021726448.1">
    <property type="nucleotide sequence ID" value="NZ_AWEZ01000054.1"/>
</dbReference>
<organism evidence="3 4">
    <name type="scientific">Olsenella profusa F0195</name>
    <dbReference type="NCBI Taxonomy" id="1125712"/>
    <lineage>
        <taxon>Bacteria</taxon>
        <taxon>Bacillati</taxon>
        <taxon>Actinomycetota</taxon>
        <taxon>Coriobacteriia</taxon>
        <taxon>Coriobacteriales</taxon>
        <taxon>Atopobiaceae</taxon>
        <taxon>Olsenella</taxon>
    </lineage>
</organism>
<dbReference type="InterPro" id="IPR025420">
    <property type="entry name" value="DUF4143"/>
</dbReference>
<dbReference type="EMBL" id="AWEZ01000054">
    <property type="protein sequence ID" value="ERL07703.1"/>
    <property type="molecule type" value="Genomic_DNA"/>
</dbReference>
<proteinExistence type="predicted"/>
<feature type="domain" description="AAA" evidence="1">
    <location>
        <begin position="21"/>
        <end position="152"/>
    </location>
</feature>
<keyword evidence="4" id="KW-1185">Reference proteome</keyword>
<dbReference type="InterPro" id="IPR041682">
    <property type="entry name" value="AAA_14"/>
</dbReference>
<dbReference type="Pfam" id="PF13635">
    <property type="entry name" value="DUF4143"/>
    <property type="match status" value="1"/>
</dbReference>
<comment type="caution">
    <text evidence="3">The sequence shown here is derived from an EMBL/GenBank/DDBJ whole genome shotgun (WGS) entry which is preliminary data.</text>
</comment>
<dbReference type="AlphaFoldDB" id="U2TNJ8"/>
<sequence>MEVKRDRYLDRLIERKGNGLIKAVTGIRRCGKSFLLLELFHRHLVESGVPESRIVEVALDDRANKPLRNPDTLLAYLRGRVPGDGVPTYVVLDEIQLVPEFEDVLNSLLHMRGADVYVSGSNSQFLSTDIVSRFRGRSDEIRVRPLSFSEFMSIFDGPADEGWDEYVVHGGMPLALSYSRASDKEAYLRSLFEKVYIADVVERNKVRHPEELDELVDVLASATGLLTNPTRLMNVFRSVKKKDISDKTITSYISHLENAYLVSEAQRFDIKGNAHIGSPKKYYFEDVGLRNARMGFRQAEENHLMENIVFNELLSRGFNVDVGVVDAFGRDKSGKTIRQRLEVDFVATLGSSRYYVQSALAIDDPEKREQETRPLAKIDDSFRKIVVVRGAMKPRRDEKGLVYMGIRNFLLDPNSLDA</sequence>
<dbReference type="Pfam" id="PF13173">
    <property type="entry name" value="AAA_14"/>
    <property type="match status" value="1"/>
</dbReference>
<dbReference type="STRING" id="1125712.HMPREF1316_2323"/>
<dbReference type="InterPro" id="IPR027417">
    <property type="entry name" value="P-loop_NTPase"/>
</dbReference>
<accession>U2TNJ8</accession>
<dbReference type="PANTHER" id="PTHR33295:SF18">
    <property type="entry name" value="AAA+ ATPASE DOMAIN-CONTAINING PROTEIN"/>
    <property type="match status" value="1"/>
</dbReference>
<evidence type="ECO:0000313" key="3">
    <source>
        <dbReference type="EMBL" id="ERL07703.1"/>
    </source>
</evidence>
<dbReference type="eggNOG" id="COG1373">
    <property type="taxonomic scope" value="Bacteria"/>
</dbReference>
<feature type="domain" description="DUF4143" evidence="2">
    <location>
        <begin position="199"/>
        <end position="355"/>
    </location>
</feature>
<evidence type="ECO:0000259" key="2">
    <source>
        <dbReference type="Pfam" id="PF13635"/>
    </source>
</evidence>
<dbReference type="OrthoDB" id="9801684at2"/>
<dbReference type="PATRIC" id="fig|1125712.3.peg.1559"/>
<evidence type="ECO:0000313" key="4">
    <source>
        <dbReference type="Proteomes" id="UP000016638"/>
    </source>
</evidence>
<gene>
    <name evidence="3" type="ORF">HMPREF1316_2323</name>
</gene>